<dbReference type="AlphaFoldDB" id="A0A5N8WIG8"/>
<feature type="domain" description="Helix-turn-helix" evidence="2">
    <location>
        <begin position="19"/>
        <end position="72"/>
    </location>
</feature>
<dbReference type="RefSeq" id="WP_407698738.1">
    <property type="nucleotide sequence ID" value="NZ_VMNX01000001.1"/>
</dbReference>
<reference evidence="4 5" key="1">
    <citation type="submission" date="2019-09" db="EMBL/GenBank/DDBJ databases">
        <authorList>
            <person name="Duangmal K."/>
            <person name="Teo W.F.A."/>
            <person name="Lipun K."/>
        </authorList>
    </citation>
    <scope>NUCLEOTIDE SEQUENCE [LARGE SCALE GENOMIC DNA]</scope>
    <source>
        <strain evidence="4 5">K1PN6</strain>
    </source>
</reference>
<dbReference type="InterPro" id="IPR041657">
    <property type="entry name" value="HTH_17"/>
</dbReference>
<accession>A0A5N8WIG8</accession>
<evidence type="ECO:0000313" key="3">
    <source>
        <dbReference type="EMBL" id="MPY47114.1"/>
    </source>
</evidence>
<feature type="region of interest" description="Disordered" evidence="1">
    <location>
        <begin position="75"/>
        <end position="106"/>
    </location>
</feature>
<keyword evidence="5" id="KW-1185">Reference proteome</keyword>
<dbReference type="Proteomes" id="UP000373149">
    <property type="component" value="Unassembled WGS sequence"/>
</dbReference>
<proteinExistence type="predicted"/>
<dbReference type="NCBIfam" id="TIGR01764">
    <property type="entry name" value="excise"/>
    <property type="match status" value="1"/>
</dbReference>
<evidence type="ECO:0000313" key="4">
    <source>
        <dbReference type="EMBL" id="MPY47253.1"/>
    </source>
</evidence>
<dbReference type="InterPro" id="IPR010093">
    <property type="entry name" value="SinI_DNA-bd"/>
</dbReference>
<dbReference type="EMBL" id="VMNX01000001">
    <property type="protein sequence ID" value="MPY47253.1"/>
    <property type="molecule type" value="Genomic_DNA"/>
</dbReference>
<organism evidence="4 5">
    <name type="scientific">Streptomyces acidicola</name>
    <dbReference type="NCBI Taxonomy" id="2596892"/>
    <lineage>
        <taxon>Bacteria</taxon>
        <taxon>Bacillati</taxon>
        <taxon>Actinomycetota</taxon>
        <taxon>Actinomycetes</taxon>
        <taxon>Kitasatosporales</taxon>
        <taxon>Streptomycetaceae</taxon>
        <taxon>Streptomyces</taxon>
    </lineage>
</organism>
<gene>
    <name evidence="3" type="ORF">FPZ41_00365</name>
    <name evidence="4" type="ORF">FPZ41_01070</name>
</gene>
<protein>
    <submittedName>
        <fullName evidence="4">Helix-turn-helix domain-containing protein</fullName>
    </submittedName>
</protein>
<comment type="caution">
    <text evidence="4">The sequence shown here is derived from an EMBL/GenBank/DDBJ whole genome shotgun (WGS) entry which is preliminary data.</text>
</comment>
<evidence type="ECO:0000313" key="5">
    <source>
        <dbReference type="Proteomes" id="UP000373149"/>
    </source>
</evidence>
<evidence type="ECO:0000256" key="1">
    <source>
        <dbReference type="SAM" id="MobiDB-lite"/>
    </source>
</evidence>
<feature type="compositionally biased region" description="Polar residues" evidence="1">
    <location>
        <begin position="92"/>
        <end position="106"/>
    </location>
</feature>
<name>A0A5N8WIG8_9ACTN</name>
<dbReference type="Pfam" id="PF12728">
    <property type="entry name" value="HTH_17"/>
    <property type="match status" value="1"/>
</dbReference>
<sequence length="106" mass="11344">MPTPNDELAEELAQLQGALKPAEVAEYLEVHPATVYRLIASGQLRTIRIGSGRKRRTGLKVPQSAVVEYLRSSQPFKPGDGATGALRIPESVLNSTDTLSSATEVA</sequence>
<dbReference type="GO" id="GO:0003677">
    <property type="term" value="F:DNA binding"/>
    <property type="evidence" value="ECO:0007669"/>
    <property type="project" value="InterPro"/>
</dbReference>
<dbReference type="EMBL" id="VMNX01000001">
    <property type="protein sequence ID" value="MPY47114.1"/>
    <property type="molecule type" value="Genomic_DNA"/>
</dbReference>
<evidence type="ECO:0000259" key="2">
    <source>
        <dbReference type="Pfam" id="PF12728"/>
    </source>
</evidence>